<accession>A0A6A5T6C6</accession>
<keyword evidence="1" id="KW-1133">Transmembrane helix</keyword>
<reference evidence="2" key="1">
    <citation type="journal article" date="2020" name="Stud. Mycol.">
        <title>101 Dothideomycetes genomes: a test case for predicting lifestyles and emergence of pathogens.</title>
        <authorList>
            <person name="Haridas S."/>
            <person name="Albert R."/>
            <person name="Binder M."/>
            <person name="Bloem J."/>
            <person name="Labutti K."/>
            <person name="Salamov A."/>
            <person name="Andreopoulos B."/>
            <person name="Baker S."/>
            <person name="Barry K."/>
            <person name="Bills G."/>
            <person name="Bluhm B."/>
            <person name="Cannon C."/>
            <person name="Castanera R."/>
            <person name="Culley D."/>
            <person name="Daum C."/>
            <person name="Ezra D."/>
            <person name="Gonzalez J."/>
            <person name="Henrissat B."/>
            <person name="Kuo A."/>
            <person name="Liang C."/>
            <person name="Lipzen A."/>
            <person name="Lutzoni F."/>
            <person name="Magnuson J."/>
            <person name="Mondo S."/>
            <person name="Nolan M."/>
            <person name="Ohm R."/>
            <person name="Pangilinan J."/>
            <person name="Park H.-J."/>
            <person name="Ramirez L."/>
            <person name="Alfaro M."/>
            <person name="Sun H."/>
            <person name="Tritt A."/>
            <person name="Yoshinaga Y."/>
            <person name="Zwiers L.-H."/>
            <person name="Turgeon B."/>
            <person name="Goodwin S."/>
            <person name="Spatafora J."/>
            <person name="Crous P."/>
            <person name="Grigoriev I."/>
        </authorList>
    </citation>
    <scope>NUCLEOTIDE SEQUENCE</scope>
    <source>
        <strain evidence="2">CBS 161.51</strain>
    </source>
</reference>
<proteinExistence type="predicted"/>
<dbReference type="AlphaFoldDB" id="A0A6A5T6C6"/>
<evidence type="ECO:0000313" key="3">
    <source>
        <dbReference type="Proteomes" id="UP000800038"/>
    </source>
</evidence>
<keyword evidence="3" id="KW-1185">Reference proteome</keyword>
<evidence type="ECO:0000256" key="1">
    <source>
        <dbReference type="SAM" id="Phobius"/>
    </source>
</evidence>
<gene>
    <name evidence="2" type="ORF">EJ02DRAFT_480818</name>
</gene>
<dbReference type="Proteomes" id="UP000800038">
    <property type="component" value="Unassembled WGS sequence"/>
</dbReference>
<keyword evidence="1" id="KW-0472">Membrane</keyword>
<sequence length="87" mass="9130">MLVGASSVRSAFISACSVDFFCLTSNIIAGASSCRSTVALTQVHMCCKRVAFKARLLVSAQYSASCILYCSVCAVLVGQLGRVRASL</sequence>
<protein>
    <submittedName>
        <fullName evidence="2">Uncharacterized protein</fullName>
    </submittedName>
</protein>
<keyword evidence="1" id="KW-0812">Transmembrane</keyword>
<evidence type="ECO:0000313" key="2">
    <source>
        <dbReference type="EMBL" id="KAF1947382.1"/>
    </source>
</evidence>
<name>A0A6A5T6C6_9PLEO</name>
<feature type="transmembrane region" description="Helical" evidence="1">
    <location>
        <begin position="62"/>
        <end position="81"/>
    </location>
</feature>
<organism evidence="2 3">
    <name type="scientific">Clathrospora elynae</name>
    <dbReference type="NCBI Taxonomy" id="706981"/>
    <lineage>
        <taxon>Eukaryota</taxon>
        <taxon>Fungi</taxon>
        <taxon>Dikarya</taxon>
        <taxon>Ascomycota</taxon>
        <taxon>Pezizomycotina</taxon>
        <taxon>Dothideomycetes</taxon>
        <taxon>Pleosporomycetidae</taxon>
        <taxon>Pleosporales</taxon>
        <taxon>Diademaceae</taxon>
        <taxon>Clathrospora</taxon>
    </lineage>
</organism>
<dbReference type="EMBL" id="ML975998">
    <property type="protein sequence ID" value="KAF1947382.1"/>
    <property type="molecule type" value="Genomic_DNA"/>
</dbReference>